<organism evidence="4 5">
    <name type="scientific">Capsella rubella</name>
    <dbReference type="NCBI Taxonomy" id="81985"/>
    <lineage>
        <taxon>Eukaryota</taxon>
        <taxon>Viridiplantae</taxon>
        <taxon>Streptophyta</taxon>
        <taxon>Embryophyta</taxon>
        <taxon>Tracheophyta</taxon>
        <taxon>Spermatophyta</taxon>
        <taxon>Magnoliopsida</taxon>
        <taxon>eudicotyledons</taxon>
        <taxon>Gunneridae</taxon>
        <taxon>Pentapetalae</taxon>
        <taxon>rosids</taxon>
        <taxon>malvids</taxon>
        <taxon>Brassicales</taxon>
        <taxon>Brassicaceae</taxon>
        <taxon>Camelineae</taxon>
        <taxon>Capsella</taxon>
    </lineage>
</organism>
<dbReference type="Gene3D" id="3.40.50.300">
    <property type="entry name" value="P-loop containing nucleotide triphosphate hydrolases"/>
    <property type="match status" value="1"/>
</dbReference>
<dbReference type="InterPro" id="IPR027417">
    <property type="entry name" value="P-loop_NTPase"/>
</dbReference>
<keyword evidence="5" id="KW-1185">Reference proteome</keyword>
<protein>
    <recommendedName>
        <fullName evidence="3">SRP54-type proteins GTP-binding domain-containing protein</fullName>
    </recommendedName>
</protein>
<dbReference type="GO" id="GO:0005525">
    <property type="term" value="F:GTP binding"/>
    <property type="evidence" value="ECO:0007669"/>
    <property type="project" value="UniProtKB-KW"/>
</dbReference>
<dbReference type="AlphaFoldDB" id="R0ESF9"/>
<reference evidence="5" key="1">
    <citation type="journal article" date="2013" name="Nat. Genet.">
        <title>The Capsella rubella genome and the genomic consequences of rapid mating system evolution.</title>
        <authorList>
            <person name="Slotte T."/>
            <person name="Hazzouri K.M."/>
            <person name="Agren J.A."/>
            <person name="Koenig D."/>
            <person name="Maumus F."/>
            <person name="Guo Y.L."/>
            <person name="Steige K."/>
            <person name="Platts A.E."/>
            <person name="Escobar J.S."/>
            <person name="Newman L.K."/>
            <person name="Wang W."/>
            <person name="Mandakova T."/>
            <person name="Vello E."/>
            <person name="Smith L.M."/>
            <person name="Henz S.R."/>
            <person name="Steffen J."/>
            <person name="Takuno S."/>
            <person name="Brandvain Y."/>
            <person name="Coop G."/>
            <person name="Andolfatto P."/>
            <person name="Hu T.T."/>
            <person name="Blanchette M."/>
            <person name="Clark R.M."/>
            <person name="Quesneville H."/>
            <person name="Nordborg M."/>
            <person name="Gaut B.S."/>
            <person name="Lysak M.A."/>
            <person name="Jenkins J."/>
            <person name="Grimwood J."/>
            <person name="Chapman J."/>
            <person name="Prochnik S."/>
            <person name="Shu S."/>
            <person name="Rokhsar D."/>
            <person name="Schmutz J."/>
            <person name="Weigel D."/>
            <person name="Wright S.I."/>
        </authorList>
    </citation>
    <scope>NUCLEOTIDE SEQUENCE [LARGE SCALE GENOMIC DNA]</scope>
    <source>
        <strain evidence="5">cv. Monte Gargano</strain>
    </source>
</reference>
<feature type="non-terminal residue" evidence="4">
    <location>
        <position position="1"/>
    </location>
</feature>
<keyword evidence="1" id="KW-0547">Nucleotide-binding</keyword>
<evidence type="ECO:0000259" key="3">
    <source>
        <dbReference type="Pfam" id="PF00448"/>
    </source>
</evidence>
<evidence type="ECO:0000256" key="2">
    <source>
        <dbReference type="ARBA" id="ARBA00023134"/>
    </source>
</evidence>
<dbReference type="EMBL" id="KB871082">
    <property type="protein sequence ID" value="EOA11952.1"/>
    <property type="molecule type" value="Genomic_DNA"/>
</dbReference>
<dbReference type="Proteomes" id="UP000029121">
    <property type="component" value="Unassembled WGS sequence"/>
</dbReference>
<gene>
    <name evidence="4" type="ORF">CARUB_v10012781mg</name>
</gene>
<accession>R0ESF9</accession>
<dbReference type="Pfam" id="PF00448">
    <property type="entry name" value="SRP54"/>
    <property type="match status" value="1"/>
</dbReference>
<feature type="domain" description="SRP54-type proteins GTP-binding" evidence="3">
    <location>
        <begin position="2"/>
        <end position="31"/>
    </location>
</feature>
<proteinExistence type="predicted"/>
<name>R0ESF9_9BRAS</name>
<dbReference type="GO" id="GO:0006614">
    <property type="term" value="P:SRP-dependent cotranslational protein targeting to membrane"/>
    <property type="evidence" value="ECO:0007669"/>
    <property type="project" value="InterPro"/>
</dbReference>
<sequence>PTLIWLANLQGVGKTTVCAKLAFYLKKQQVAMQDLKPQVQRFIPEQQVSVDTFYTAGFQQLIQKELMSMRQQKFSIADPKGVNESDESELKGWKLHIERLRGYQQRRSHGLLH</sequence>
<evidence type="ECO:0000313" key="4">
    <source>
        <dbReference type="EMBL" id="EOA11952.1"/>
    </source>
</evidence>
<dbReference type="InterPro" id="IPR000897">
    <property type="entry name" value="SRP54_GTPase_dom"/>
</dbReference>
<keyword evidence="2" id="KW-0342">GTP-binding</keyword>
<evidence type="ECO:0000313" key="5">
    <source>
        <dbReference type="Proteomes" id="UP000029121"/>
    </source>
</evidence>
<dbReference type="SUPFAM" id="SSF52540">
    <property type="entry name" value="P-loop containing nucleoside triphosphate hydrolases"/>
    <property type="match status" value="1"/>
</dbReference>
<evidence type="ECO:0000256" key="1">
    <source>
        <dbReference type="ARBA" id="ARBA00022741"/>
    </source>
</evidence>
<dbReference type="STRING" id="81985.R0ESF9"/>